<accession>A0AA36CBR4</accession>
<evidence type="ECO:0000313" key="9">
    <source>
        <dbReference type="Proteomes" id="UP001177023"/>
    </source>
</evidence>
<keyword evidence="3 6" id="KW-0067">ATP-binding</keyword>
<dbReference type="EMBL" id="CATQJA010000991">
    <property type="protein sequence ID" value="CAJ0565153.1"/>
    <property type="molecule type" value="Genomic_DNA"/>
</dbReference>
<dbReference type="InterPro" id="IPR024185">
    <property type="entry name" value="FTHF_cligase-like_sf"/>
</dbReference>
<keyword evidence="9" id="KW-1185">Reference proteome</keyword>
<keyword evidence="2 6" id="KW-0547">Nucleotide-binding</keyword>
<dbReference type="AlphaFoldDB" id="A0AA36CBR4"/>
<keyword evidence="7" id="KW-0479">Metal-binding</keyword>
<dbReference type="SUPFAM" id="SSF100950">
    <property type="entry name" value="NagB/RpiA/CoA transferase-like"/>
    <property type="match status" value="1"/>
</dbReference>
<evidence type="ECO:0000256" key="5">
    <source>
        <dbReference type="ARBA" id="ARBA00038966"/>
    </source>
</evidence>
<evidence type="ECO:0000256" key="6">
    <source>
        <dbReference type="PIRSR" id="PIRSR006806-1"/>
    </source>
</evidence>
<dbReference type="GO" id="GO:0005524">
    <property type="term" value="F:ATP binding"/>
    <property type="evidence" value="ECO:0007669"/>
    <property type="project" value="UniProtKB-KW"/>
</dbReference>
<evidence type="ECO:0000256" key="1">
    <source>
        <dbReference type="ARBA" id="ARBA00010638"/>
    </source>
</evidence>
<organism evidence="8 9">
    <name type="scientific">Mesorhabditis spiculigera</name>
    <dbReference type="NCBI Taxonomy" id="96644"/>
    <lineage>
        <taxon>Eukaryota</taxon>
        <taxon>Metazoa</taxon>
        <taxon>Ecdysozoa</taxon>
        <taxon>Nematoda</taxon>
        <taxon>Chromadorea</taxon>
        <taxon>Rhabditida</taxon>
        <taxon>Rhabditina</taxon>
        <taxon>Rhabditomorpha</taxon>
        <taxon>Rhabditoidea</taxon>
        <taxon>Rhabditidae</taxon>
        <taxon>Mesorhabditinae</taxon>
        <taxon>Mesorhabditis</taxon>
    </lineage>
</organism>
<evidence type="ECO:0000256" key="3">
    <source>
        <dbReference type="ARBA" id="ARBA00022840"/>
    </source>
</evidence>
<evidence type="ECO:0000256" key="2">
    <source>
        <dbReference type="ARBA" id="ARBA00022741"/>
    </source>
</evidence>
<dbReference type="PIRSF" id="PIRSF006806">
    <property type="entry name" value="FTHF_cligase"/>
    <property type="match status" value="1"/>
</dbReference>
<dbReference type="Proteomes" id="UP001177023">
    <property type="component" value="Unassembled WGS sequence"/>
</dbReference>
<comment type="cofactor">
    <cofactor evidence="7">
        <name>Mg(2+)</name>
        <dbReference type="ChEBI" id="CHEBI:18420"/>
    </cofactor>
</comment>
<dbReference type="Pfam" id="PF01812">
    <property type="entry name" value="5-FTHF_cyc-lig"/>
    <property type="match status" value="1"/>
</dbReference>
<feature type="binding site" evidence="6">
    <location>
        <begin position="149"/>
        <end position="157"/>
    </location>
    <ligand>
        <name>ATP</name>
        <dbReference type="ChEBI" id="CHEBI:30616"/>
    </ligand>
</feature>
<dbReference type="GO" id="GO:0046872">
    <property type="term" value="F:metal ion binding"/>
    <property type="evidence" value="ECO:0007669"/>
    <property type="project" value="UniProtKB-KW"/>
</dbReference>
<reference evidence="8" key="1">
    <citation type="submission" date="2023-06" db="EMBL/GenBank/DDBJ databases">
        <authorList>
            <person name="Delattre M."/>
        </authorList>
    </citation>
    <scope>NUCLEOTIDE SEQUENCE</scope>
    <source>
        <strain evidence="8">AF72</strain>
    </source>
</reference>
<feature type="binding site" evidence="6">
    <location>
        <begin position="14"/>
        <end position="18"/>
    </location>
    <ligand>
        <name>ATP</name>
        <dbReference type="ChEBI" id="CHEBI:30616"/>
    </ligand>
</feature>
<comment type="catalytic activity">
    <reaction evidence="4 7">
        <text>(6S)-5-formyl-5,6,7,8-tetrahydrofolate + ATP = (6R)-5,10-methenyltetrahydrofolate + ADP + phosphate</text>
        <dbReference type="Rhea" id="RHEA:10488"/>
        <dbReference type="ChEBI" id="CHEBI:30616"/>
        <dbReference type="ChEBI" id="CHEBI:43474"/>
        <dbReference type="ChEBI" id="CHEBI:57455"/>
        <dbReference type="ChEBI" id="CHEBI:57457"/>
        <dbReference type="ChEBI" id="CHEBI:456216"/>
        <dbReference type="EC" id="6.3.3.2"/>
    </reaction>
</comment>
<gene>
    <name evidence="8" type="ORF">MSPICULIGERA_LOCUS3810</name>
</gene>
<evidence type="ECO:0000256" key="4">
    <source>
        <dbReference type="ARBA" id="ARBA00036539"/>
    </source>
</evidence>
<dbReference type="GO" id="GO:0030272">
    <property type="term" value="F:5-formyltetrahydrofolate cyclo-ligase activity"/>
    <property type="evidence" value="ECO:0007669"/>
    <property type="project" value="UniProtKB-EC"/>
</dbReference>
<evidence type="ECO:0000256" key="7">
    <source>
        <dbReference type="RuleBase" id="RU361279"/>
    </source>
</evidence>
<proteinExistence type="inferred from homology"/>
<dbReference type="PANTHER" id="PTHR23407:SF1">
    <property type="entry name" value="5-FORMYLTETRAHYDROFOLATE CYCLO-LIGASE"/>
    <property type="match status" value="1"/>
</dbReference>
<dbReference type="PANTHER" id="PTHR23407">
    <property type="entry name" value="ATPASE INHIBITOR/5-FORMYLTETRAHYDROFOLATE CYCLO-LIGASE"/>
    <property type="match status" value="1"/>
</dbReference>
<dbReference type="Gene3D" id="3.40.50.10420">
    <property type="entry name" value="NagB/RpiA/CoA transferase-like"/>
    <property type="match status" value="1"/>
</dbReference>
<keyword evidence="7" id="KW-0460">Magnesium</keyword>
<dbReference type="FunFam" id="3.40.50.10420:FF:000007">
    <property type="entry name" value="5-formyltetrahydrofolate cyclo-ligase"/>
    <property type="match status" value="1"/>
</dbReference>
<dbReference type="GO" id="GO:0009396">
    <property type="term" value="P:folic acid-containing compound biosynthetic process"/>
    <property type="evidence" value="ECO:0007669"/>
    <property type="project" value="TreeGrafter"/>
</dbReference>
<comment type="caution">
    <text evidence="8">The sequence shown here is derived from an EMBL/GenBank/DDBJ whole genome shotgun (WGS) entry which is preliminary data.</text>
</comment>
<name>A0AA36CBR4_9BILA</name>
<dbReference type="GO" id="GO:0035999">
    <property type="term" value="P:tetrahydrofolate interconversion"/>
    <property type="evidence" value="ECO:0007669"/>
    <property type="project" value="TreeGrafter"/>
</dbReference>
<feature type="non-terminal residue" evidence="8">
    <location>
        <position position="206"/>
    </location>
</feature>
<protein>
    <recommendedName>
        <fullName evidence="5 7">5-formyltetrahydrofolate cyclo-ligase</fullName>
        <ecNumber evidence="5 7">6.3.3.2</ecNumber>
    </recommendedName>
</protein>
<dbReference type="InterPro" id="IPR037171">
    <property type="entry name" value="NagB/RpiA_transferase-like"/>
</dbReference>
<dbReference type="InterPro" id="IPR002698">
    <property type="entry name" value="FTHF_cligase"/>
</dbReference>
<dbReference type="EC" id="6.3.3.2" evidence="5 7"/>
<evidence type="ECO:0000313" key="8">
    <source>
        <dbReference type="EMBL" id="CAJ0565153.1"/>
    </source>
</evidence>
<feature type="binding site" evidence="6">
    <location>
        <position position="65"/>
    </location>
    <ligand>
        <name>substrate</name>
    </ligand>
</feature>
<sequence length="206" mass="23229">MSSSKALTPLSAAKAQLRKEIAAKLSKLPEEEIARQSRSVFLALVKKPEFVAARRVSVYVNTANEIVSDEIIQKCLQDGKDIFIPHFIRKCPTMRMLRLKDLAEFQNLDATLWNIRQHPQNSEAEEYIETGALDLVLTPGVAFTKYGHRLGHGMGYYDRWLSDHEQRFGKQPVKIGLALNEQVIDSVPVDETDVPLDFVLHEAGIS</sequence>
<dbReference type="NCBIfam" id="TIGR02727">
    <property type="entry name" value="MTHFS_bact"/>
    <property type="match status" value="1"/>
</dbReference>
<dbReference type="GO" id="GO:0005739">
    <property type="term" value="C:mitochondrion"/>
    <property type="evidence" value="ECO:0007669"/>
    <property type="project" value="TreeGrafter"/>
</dbReference>
<feature type="binding site" evidence="6">
    <location>
        <position position="60"/>
    </location>
    <ligand>
        <name>substrate</name>
    </ligand>
</feature>
<comment type="similarity">
    <text evidence="1 7">Belongs to the 5-formyltetrahydrofolate cyclo-ligase family.</text>
</comment>